<reference evidence="21" key="3">
    <citation type="submission" date="2025-09" db="UniProtKB">
        <authorList>
            <consortium name="Ensembl"/>
        </authorList>
    </citation>
    <scope>IDENTIFICATION</scope>
</reference>
<dbReference type="SUPFAM" id="SSF56112">
    <property type="entry name" value="Protein kinase-like (PK-like)"/>
    <property type="match status" value="1"/>
</dbReference>
<dbReference type="PANTHER" id="PTHR24346">
    <property type="entry name" value="MAP/MICROTUBULE AFFINITY-REGULATING KINASE"/>
    <property type="match status" value="1"/>
</dbReference>
<keyword evidence="6" id="KW-0597">Phosphoprotein</keyword>
<proteinExistence type="inferred from homology"/>
<comment type="catalytic activity">
    <reaction evidence="17">
        <text>L-seryl-[protein] + ATP = O-phospho-L-seryl-[protein] + ADP + H(+)</text>
        <dbReference type="Rhea" id="RHEA:17989"/>
        <dbReference type="Rhea" id="RHEA-COMP:9863"/>
        <dbReference type="Rhea" id="RHEA-COMP:11604"/>
        <dbReference type="ChEBI" id="CHEBI:15378"/>
        <dbReference type="ChEBI" id="CHEBI:29999"/>
        <dbReference type="ChEBI" id="CHEBI:30616"/>
        <dbReference type="ChEBI" id="CHEBI:83421"/>
        <dbReference type="ChEBI" id="CHEBI:456216"/>
        <dbReference type="EC" id="2.7.11.1"/>
    </reaction>
</comment>
<dbReference type="GeneTree" id="ENSGT00940000163130"/>
<evidence type="ECO:0000256" key="2">
    <source>
        <dbReference type="ARBA" id="ARBA00006692"/>
    </source>
</evidence>
<gene>
    <name evidence="21" type="primary">TSSK1B</name>
</gene>
<dbReference type="GO" id="GO:0005737">
    <property type="term" value="C:cytoplasm"/>
    <property type="evidence" value="ECO:0007669"/>
    <property type="project" value="TreeGrafter"/>
</dbReference>
<evidence type="ECO:0000256" key="14">
    <source>
        <dbReference type="ARBA" id="ARBA00022843"/>
    </source>
</evidence>
<dbReference type="PANTHER" id="PTHR24346:SF102">
    <property type="entry name" value="TESTIS-SPECIFIC SERINE_THREONINE-PROTEIN KINASE 1"/>
    <property type="match status" value="1"/>
</dbReference>
<sequence>MGDASVLKRRGYTLGSSLGEGSYAKVKSAFSERLQTQVAIKIIDKKNAPPDILEKFLPRELEILATLNHCNIVKMLEIFEISNRKVYMVMELGAQGDLLDLIKLRGALSQDLSRKLFGQLSMAVKFIHDLDIVHRDLKCENLLLDDDFNLKVSDFGFSRRVDYDDGGKMILSKTFCGSAAYAAPEVLQGIPYNPKLHDVWSMGVVLFIMVCGSMPYDDSNIKQMIKVQWEQRLEFPTSTAVPQECKDLIYGMLQPDVARRSSVMEAGSGDTGVLALVGVGVPVGVLRPPSGVLPPVALCDGDGV</sequence>
<dbReference type="Pfam" id="PF00069">
    <property type="entry name" value="Pkinase"/>
    <property type="match status" value="1"/>
</dbReference>
<dbReference type="GO" id="GO:0000226">
    <property type="term" value="P:microtubule cytoskeleton organization"/>
    <property type="evidence" value="ECO:0007669"/>
    <property type="project" value="TreeGrafter"/>
</dbReference>
<evidence type="ECO:0000256" key="18">
    <source>
        <dbReference type="PROSITE-ProRule" id="PRU10141"/>
    </source>
</evidence>
<dbReference type="PROSITE" id="PS50011">
    <property type="entry name" value="PROTEIN_KINASE_DOM"/>
    <property type="match status" value="1"/>
</dbReference>
<reference evidence="21 22" key="1">
    <citation type="submission" date="2019-04" db="EMBL/GenBank/DDBJ databases">
        <authorList>
            <consortium name="Wellcome Sanger Institute Data Sharing"/>
        </authorList>
    </citation>
    <scope>NUCLEOTIDE SEQUENCE [LARGE SCALE GENOMIC DNA]</scope>
</reference>
<dbReference type="Proteomes" id="UP000694397">
    <property type="component" value="Chromosome 6"/>
</dbReference>
<dbReference type="InterPro" id="IPR000719">
    <property type="entry name" value="Prot_kinase_dom"/>
</dbReference>
<evidence type="ECO:0000256" key="12">
    <source>
        <dbReference type="ARBA" id="ARBA00022840"/>
    </source>
</evidence>
<keyword evidence="4" id="KW-0217">Developmental protein</keyword>
<comment type="catalytic activity">
    <reaction evidence="16">
        <text>L-threonyl-[protein] + ATP = O-phospho-L-threonyl-[protein] + ADP + H(+)</text>
        <dbReference type="Rhea" id="RHEA:46608"/>
        <dbReference type="Rhea" id="RHEA-COMP:11060"/>
        <dbReference type="Rhea" id="RHEA-COMP:11605"/>
        <dbReference type="ChEBI" id="CHEBI:15378"/>
        <dbReference type="ChEBI" id="CHEBI:30013"/>
        <dbReference type="ChEBI" id="CHEBI:30616"/>
        <dbReference type="ChEBI" id="CHEBI:61977"/>
        <dbReference type="ChEBI" id="CHEBI:456216"/>
        <dbReference type="EC" id="2.7.11.1"/>
    </reaction>
</comment>
<dbReference type="PROSITE" id="PS00107">
    <property type="entry name" value="PROTEIN_KINASE_ATP"/>
    <property type="match status" value="1"/>
</dbReference>
<keyword evidence="15" id="KW-0744">Spermatogenesis</keyword>
<evidence type="ECO:0000256" key="3">
    <source>
        <dbReference type="ARBA" id="ARBA00012513"/>
    </source>
</evidence>
<reference evidence="21" key="2">
    <citation type="submission" date="2025-08" db="UniProtKB">
        <authorList>
            <consortium name="Ensembl"/>
        </authorList>
    </citation>
    <scope>IDENTIFICATION</scope>
</reference>
<protein>
    <recommendedName>
        <fullName evidence="3">non-specific serine/threonine protein kinase</fullName>
        <ecNumber evidence="3">2.7.11.1</ecNumber>
    </recommendedName>
</protein>
<keyword evidence="5 19" id="KW-0723">Serine/threonine-protein kinase</keyword>
<keyword evidence="22" id="KW-1185">Reference proteome</keyword>
<comment type="cofactor">
    <cofactor evidence="1">
        <name>Mg(2+)</name>
        <dbReference type="ChEBI" id="CHEBI:18420"/>
    </cofactor>
</comment>
<feature type="domain" description="Protein kinase" evidence="20">
    <location>
        <begin position="12"/>
        <end position="274"/>
    </location>
</feature>
<evidence type="ECO:0000259" key="20">
    <source>
        <dbReference type="PROSITE" id="PS50011"/>
    </source>
</evidence>
<evidence type="ECO:0000256" key="1">
    <source>
        <dbReference type="ARBA" id="ARBA00001946"/>
    </source>
</evidence>
<dbReference type="InterPro" id="IPR017441">
    <property type="entry name" value="Protein_kinase_ATP_BS"/>
</dbReference>
<evidence type="ECO:0000256" key="17">
    <source>
        <dbReference type="ARBA" id="ARBA00048679"/>
    </source>
</evidence>
<keyword evidence="11" id="KW-0221">Differentiation</keyword>
<dbReference type="EC" id="2.7.11.1" evidence="3"/>
<dbReference type="GO" id="GO:0030154">
    <property type="term" value="P:cell differentiation"/>
    <property type="evidence" value="ECO:0007669"/>
    <property type="project" value="UniProtKB-KW"/>
</dbReference>
<dbReference type="SMART" id="SM00220">
    <property type="entry name" value="S_TKc"/>
    <property type="match status" value="1"/>
</dbReference>
<dbReference type="Gene3D" id="1.10.510.10">
    <property type="entry name" value="Transferase(Phosphotransferase) domain 1"/>
    <property type="match status" value="1"/>
</dbReference>
<evidence type="ECO:0000256" key="16">
    <source>
        <dbReference type="ARBA" id="ARBA00047899"/>
    </source>
</evidence>
<organism evidence="21 22">
    <name type="scientific">Scleropages formosus</name>
    <name type="common">Asian bonytongue</name>
    <name type="synonym">Osteoglossum formosum</name>
    <dbReference type="NCBI Taxonomy" id="113540"/>
    <lineage>
        <taxon>Eukaryota</taxon>
        <taxon>Metazoa</taxon>
        <taxon>Chordata</taxon>
        <taxon>Craniata</taxon>
        <taxon>Vertebrata</taxon>
        <taxon>Euteleostomi</taxon>
        <taxon>Actinopterygii</taxon>
        <taxon>Neopterygii</taxon>
        <taxon>Teleostei</taxon>
        <taxon>Osteoglossocephala</taxon>
        <taxon>Osteoglossomorpha</taxon>
        <taxon>Osteoglossiformes</taxon>
        <taxon>Osteoglossidae</taxon>
        <taxon>Scleropages</taxon>
    </lineage>
</organism>
<dbReference type="GO" id="GO:0035556">
    <property type="term" value="P:intracellular signal transduction"/>
    <property type="evidence" value="ECO:0007669"/>
    <property type="project" value="TreeGrafter"/>
</dbReference>
<dbReference type="FunFam" id="3.30.200.20:FF:000042">
    <property type="entry name" value="Aurora kinase A"/>
    <property type="match status" value="1"/>
</dbReference>
<dbReference type="FunFam" id="1.10.510.10:FF:000658">
    <property type="entry name" value="Protein CBG12184"/>
    <property type="match status" value="1"/>
</dbReference>
<dbReference type="GO" id="GO:0007283">
    <property type="term" value="P:spermatogenesis"/>
    <property type="evidence" value="ECO:0007669"/>
    <property type="project" value="UniProtKB-KW"/>
</dbReference>
<feature type="binding site" evidence="18">
    <location>
        <position position="41"/>
    </location>
    <ligand>
        <name>ATP</name>
        <dbReference type="ChEBI" id="CHEBI:30616"/>
    </ligand>
</feature>
<comment type="similarity">
    <text evidence="2">Belongs to the protein kinase superfamily. CAMK Ser/Thr protein kinase family.</text>
</comment>
<dbReference type="InterPro" id="IPR008271">
    <property type="entry name" value="Ser/Thr_kinase_AS"/>
</dbReference>
<dbReference type="GO" id="GO:0050321">
    <property type="term" value="F:tau-protein kinase activity"/>
    <property type="evidence" value="ECO:0007669"/>
    <property type="project" value="TreeGrafter"/>
</dbReference>
<evidence type="ECO:0000256" key="6">
    <source>
        <dbReference type="ARBA" id="ARBA00022553"/>
    </source>
</evidence>
<dbReference type="GO" id="GO:0005524">
    <property type="term" value="F:ATP binding"/>
    <property type="evidence" value="ECO:0007669"/>
    <property type="project" value="UniProtKB-UniRule"/>
</dbReference>
<dbReference type="InterPro" id="IPR011009">
    <property type="entry name" value="Kinase-like_dom_sf"/>
</dbReference>
<evidence type="ECO:0000256" key="8">
    <source>
        <dbReference type="ARBA" id="ARBA00022723"/>
    </source>
</evidence>
<dbReference type="GO" id="GO:0000287">
    <property type="term" value="F:magnesium ion binding"/>
    <property type="evidence" value="ECO:0007669"/>
    <property type="project" value="UniProtKB-ARBA"/>
</dbReference>
<evidence type="ECO:0000256" key="11">
    <source>
        <dbReference type="ARBA" id="ARBA00022782"/>
    </source>
</evidence>
<keyword evidence="8" id="KW-0479">Metal-binding</keyword>
<dbReference type="OrthoDB" id="541276at2759"/>
<keyword evidence="14" id="KW-0832">Ubl conjugation</keyword>
<evidence type="ECO:0000256" key="13">
    <source>
        <dbReference type="ARBA" id="ARBA00022842"/>
    </source>
</evidence>
<evidence type="ECO:0000256" key="5">
    <source>
        <dbReference type="ARBA" id="ARBA00022527"/>
    </source>
</evidence>
<evidence type="ECO:0000256" key="4">
    <source>
        <dbReference type="ARBA" id="ARBA00022473"/>
    </source>
</evidence>
<keyword evidence="7" id="KW-0808">Transferase</keyword>
<name>A0A8C9RXK9_SCLFO</name>
<keyword evidence="10" id="KW-0418">Kinase</keyword>
<evidence type="ECO:0000313" key="21">
    <source>
        <dbReference type="Ensembl" id="ENSSFOP00015024129.1"/>
    </source>
</evidence>
<evidence type="ECO:0000256" key="15">
    <source>
        <dbReference type="ARBA" id="ARBA00022871"/>
    </source>
</evidence>
<evidence type="ECO:0000256" key="7">
    <source>
        <dbReference type="ARBA" id="ARBA00022679"/>
    </source>
</evidence>
<evidence type="ECO:0000256" key="10">
    <source>
        <dbReference type="ARBA" id="ARBA00022777"/>
    </source>
</evidence>
<dbReference type="Ensembl" id="ENSSFOT00015024390.2">
    <property type="protein sequence ID" value="ENSSFOP00015024129.1"/>
    <property type="gene ID" value="ENSSFOG00015015442.2"/>
</dbReference>
<keyword evidence="12 18" id="KW-0067">ATP-binding</keyword>
<dbReference type="PROSITE" id="PS00108">
    <property type="entry name" value="PROTEIN_KINASE_ST"/>
    <property type="match status" value="1"/>
</dbReference>
<evidence type="ECO:0000313" key="22">
    <source>
        <dbReference type="Proteomes" id="UP000694397"/>
    </source>
</evidence>
<keyword evidence="9 18" id="KW-0547">Nucleotide-binding</keyword>
<evidence type="ECO:0000256" key="19">
    <source>
        <dbReference type="RuleBase" id="RU000304"/>
    </source>
</evidence>
<accession>A0A8C9RXK9</accession>
<keyword evidence="13" id="KW-0460">Magnesium</keyword>
<dbReference type="AlphaFoldDB" id="A0A8C9RXK9"/>
<evidence type="ECO:0000256" key="9">
    <source>
        <dbReference type="ARBA" id="ARBA00022741"/>
    </source>
</evidence>